<reference evidence="2" key="2">
    <citation type="submission" date="2020-05" db="UniProtKB">
        <authorList>
            <consortium name="EnsemblMetazoa"/>
        </authorList>
    </citation>
    <scope>IDENTIFICATION</scope>
</reference>
<evidence type="ECO:0000313" key="1">
    <source>
        <dbReference type="EMBL" id="KFB47201.1"/>
    </source>
</evidence>
<name>A0A084WAF7_ANOSI</name>
<reference evidence="1 3" key="1">
    <citation type="journal article" date="2014" name="BMC Genomics">
        <title>Genome sequence of Anopheles sinensis provides insight into genetics basis of mosquito competence for malaria parasites.</title>
        <authorList>
            <person name="Zhou D."/>
            <person name="Zhang D."/>
            <person name="Ding G."/>
            <person name="Shi L."/>
            <person name="Hou Q."/>
            <person name="Ye Y."/>
            <person name="Xu Y."/>
            <person name="Zhou H."/>
            <person name="Xiong C."/>
            <person name="Li S."/>
            <person name="Yu J."/>
            <person name="Hong S."/>
            <person name="Yu X."/>
            <person name="Zou P."/>
            <person name="Chen C."/>
            <person name="Chang X."/>
            <person name="Wang W."/>
            <person name="Lv Y."/>
            <person name="Sun Y."/>
            <person name="Ma L."/>
            <person name="Shen B."/>
            <person name="Zhu C."/>
        </authorList>
    </citation>
    <scope>NUCLEOTIDE SEQUENCE [LARGE SCALE GENOMIC DNA]</scope>
</reference>
<dbReference type="EMBL" id="ATLV01022164">
    <property type="status" value="NOT_ANNOTATED_CDS"/>
    <property type="molecule type" value="Genomic_DNA"/>
</dbReference>
<dbReference type="Proteomes" id="UP000030765">
    <property type="component" value="Unassembled WGS sequence"/>
</dbReference>
<protein>
    <submittedName>
        <fullName evidence="1 2">Uncharacterized protein</fullName>
    </submittedName>
</protein>
<dbReference type="VEuPathDB" id="VectorBase:ASIC015224"/>
<evidence type="ECO:0000313" key="2">
    <source>
        <dbReference type="EnsemblMetazoa" id="ASIC015224-PA"/>
    </source>
</evidence>
<dbReference type="EMBL" id="KE525329">
    <property type="protein sequence ID" value="KFB47201.1"/>
    <property type="molecule type" value="Genomic_DNA"/>
</dbReference>
<dbReference type="EnsemblMetazoa" id="ASIC015224-RA">
    <property type="protein sequence ID" value="ASIC015224-PA"/>
    <property type="gene ID" value="ASIC015224"/>
</dbReference>
<evidence type="ECO:0000313" key="3">
    <source>
        <dbReference type="Proteomes" id="UP000030765"/>
    </source>
</evidence>
<keyword evidence="3" id="KW-1185">Reference proteome</keyword>
<gene>
    <name evidence="1" type="ORF">ZHAS_00015224</name>
</gene>
<proteinExistence type="predicted"/>
<organism evidence="1">
    <name type="scientific">Anopheles sinensis</name>
    <name type="common">Mosquito</name>
    <dbReference type="NCBI Taxonomy" id="74873"/>
    <lineage>
        <taxon>Eukaryota</taxon>
        <taxon>Metazoa</taxon>
        <taxon>Ecdysozoa</taxon>
        <taxon>Arthropoda</taxon>
        <taxon>Hexapoda</taxon>
        <taxon>Insecta</taxon>
        <taxon>Pterygota</taxon>
        <taxon>Neoptera</taxon>
        <taxon>Endopterygota</taxon>
        <taxon>Diptera</taxon>
        <taxon>Nematocera</taxon>
        <taxon>Culicoidea</taxon>
        <taxon>Culicidae</taxon>
        <taxon>Anophelinae</taxon>
        <taxon>Anopheles</taxon>
    </lineage>
</organism>
<accession>A0A084WAF7</accession>
<dbReference type="AlphaFoldDB" id="A0A084WAF7"/>
<sequence length="85" mass="9414">MSSKWFLRVGVGSRKRKGSGREAEGLDFVSRWKRNGKQCEPKLPVLPVPYATIRTLVIAWTPQFPGRGHCCDTDALSSDSPGKPN</sequence>